<keyword evidence="2" id="KW-0663">Pyridoxal phosphate</keyword>
<dbReference type="EMBL" id="JAFVMH010000012">
    <property type="protein sequence ID" value="MBO1326564.1"/>
    <property type="molecule type" value="Genomic_DNA"/>
</dbReference>
<evidence type="ECO:0000256" key="1">
    <source>
        <dbReference type="ARBA" id="ARBA00005384"/>
    </source>
</evidence>
<dbReference type="CDD" id="cd07377">
    <property type="entry name" value="WHTH_GntR"/>
    <property type="match status" value="1"/>
</dbReference>
<evidence type="ECO:0000256" key="2">
    <source>
        <dbReference type="ARBA" id="ARBA00022898"/>
    </source>
</evidence>
<dbReference type="InterPro" id="IPR000524">
    <property type="entry name" value="Tscrpt_reg_HTH_GntR"/>
</dbReference>
<dbReference type="InterPro" id="IPR036390">
    <property type="entry name" value="WH_DNA-bd_sf"/>
</dbReference>
<accession>A0A939HQI3</accession>
<keyword evidence="3" id="KW-0805">Transcription regulation</keyword>
<evidence type="ECO:0000313" key="7">
    <source>
        <dbReference type="EMBL" id="MBO1326564.1"/>
    </source>
</evidence>
<dbReference type="GO" id="GO:0003700">
    <property type="term" value="F:DNA-binding transcription factor activity"/>
    <property type="evidence" value="ECO:0007669"/>
    <property type="project" value="InterPro"/>
</dbReference>
<evidence type="ECO:0000256" key="4">
    <source>
        <dbReference type="ARBA" id="ARBA00023125"/>
    </source>
</evidence>
<keyword evidence="7" id="KW-0032">Aminotransferase</keyword>
<dbReference type="RefSeq" id="WP_207847334.1">
    <property type="nucleotide sequence ID" value="NZ_JAFVMH010000012.1"/>
</dbReference>
<dbReference type="PANTHER" id="PTHR46577:SF1">
    <property type="entry name" value="HTH-TYPE TRANSCRIPTIONAL REGULATORY PROTEIN GABR"/>
    <property type="match status" value="1"/>
</dbReference>
<evidence type="ECO:0000256" key="3">
    <source>
        <dbReference type="ARBA" id="ARBA00023015"/>
    </source>
</evidence>
<keyword evidence="5" id="KW-0804">Transcription</keyword>
<protein>
    <submittedName>
        <fullName evidence="7">PLP-dependent aminotransferase family protein</fullName>
    </submittedName>
</protein>
<dbReference type="PROSITE" id="PS50949">
    <property type="entry name" value="HTH_GNTR"/>
    <property type="match status" value="1"/>
</dbReference>
<dbReference type="Gene3D" id="3.40.640.10">
    <property type="entry name" value="Type I PLP-dependent aspartate aminotransferase-like (Major domain)"/>
    <property type="match status" value="1"/>
</dbReference>
<sequence length="469" mass="49766">MRPKSPWPARLHDGAGSPAHRLAEALGADILAGRLNAGDRLPAHRDLAWRLGIGVGSVTRAYAMLERRGLTHSVRGRGTFVTVRADAASTVLDLATNMPPPMFSDRALARTLHALARRIDPALFNIYPPVAGHLEHRRVMTRWLEALGLVVQPDRLLLTSGAQQALSVALAVARPHVHYALTEEQTYPGMLGTVRQSGLPLGGVRMDGGGMLPACLKAALAGRPGQRAVVYLTPTAHNPTTATMDEARRRDIAALCRQYDALVIEDGVYVCGAEGEPPTLWSLAPERTFHVGSLSKILSPGLRIGALIPPPALAEACLPALLASSLMIAPLSYAMMAQWMQDGTAQSVRVSLQAESARRMDLAASILGPDLAVAPGRAFHAWLPMPPGQAVAVVERARALGVILPQPHVFESGRANAEGPADTQAAGMTGLRLALGSVSFAALPDALMRVRAACHAPSPEVSRDTLPIY</sequence>
<organism evidence="7 8">
    <name type="scientific">Acetobacter garciniae</name>
    <dbReference type="NCBI Taxonomy" id="2817435"/>
    <lineage>
        <taxon>Bacteria</taxon>
        <taxon>Pseudomonadati</taxon>
        <taxon>Pseudomonadota</taxon>
        <taxon>Alphaproteobacteria</taxon>
        <taxon>Acetobacterales</taxon>
        <taxon>Acetobacteraceae</taxon>
        <taxon>Acetobacter</taxon>
    </lineage>
</organism>
<dbReference type="InterPro" id="IPR004839">
    <property type="entry name" value="Aminotransferase_I/II_large"/>
</dbReference>
<comment type="similarity">
    <text evidence="1">In the C-terminal section; belongs to the class-I pyridoxal-phosphate-dependent aminotransferase family.</text>
</comment>
<feature type="domain" description="HTH gntR-type" evidence="6">
    <location>
        <begin position="16"/>
        <end position="84"/>
    </location>
</feature>
<dbReference type="InterPro" id="IPR036388">
    <property type="entry name" value="WH-like_DNA-bd_sf"/>
</dbReference>
<keyword evidence="7" id="KW-0808">Transferase</keyword>
<dbReference type="Pfam" id="PF00392">
    <property type="entry name" value="GntR"/>
    <property type="match status" value="1"/>
</dbReference>
<dbReference type="InterPro" id="IPR051446">
    <property type="entry name" value="HTH_trans_reg/aminotransferase"/>
</dbReference>
<dbReference type="PANTHER" id="PTHR46577">
    <property type="entry name" value="HTH-TYPE TRANSCRIPTIONAL REGULATORY PROTEIN GABR"/>
    <property type="match status" value="1"/>
</dbReference>
<proteinExistence type="inferred from homology"/>
<dbReference type="SUPFAM" id="SSF46785">
    <property type="entry name" value="Winged helix' DNA-binding domain"/>
    <property type="match status" value="1"/>
</dbReference>
<dbReference type="GO" id="GO:0030170">
    <property type="term" value="F:pyridoxal phosphate binding"/>
    <property type="evidence" value="ECO:0007669"/>
    <property type="project" value="InterPro"/>
</dbReference>
<gene>
    <name evidence="7" type="ORF">J2D77_15550</name>
</gene>
<dbReference type="GO" id="GO:0008483">
    <property type="term" value="F:transaminase activity"/>
    <property type="evidence" value="ECO:0007669"/>
    <property type="project" value="UniProtKB-KW"/>
</dbReference>
<dbReference type="InterPro" id="IPR015424">
    <property type="entry name" value="PyrdxlP-dep_Trfase"/>
</dbReference>
<evidence type="ECO:0000313" key="8">
    <source>
        <dbReference type="Proteomes" id="UP000664073"/>
    </source>
</evidence>
<comment type="caution">
    <text evidence="7">The sequence shown here is derived from an EMBL/GenBank/DDBJ whole genome shotgun (WGS) entry which is preliminary data.</text>
</comment>
<dbReference type="Pfam" id="PF00155">
    <property type="entry name" value="Aminotran_1_2"/>
    <property type="match status" value="1"/>
</dbReference>
<keyword evidence="8" id="KW-1185">Reference proteome</keyword>
<dbReference type="Gene3D" id="1.10.10.10">
    <property type="entry name" value="Winged helix-like DNA-binding domain superfamily/Winged helix DNA-binding domain"/>
    <property type="match status" value="1"/>
</dbReference>
<dbReference type="GO" id="GO:0003677">
    <property type="term" value="F:DNA binding"/>
    <property type="evidence" value="ECO:0007669"/>
    <property type="project" value="UniProtKB-KW"/>
</dbReference>
<reference evidence="7" key="1">
    <citation type="submission" date="2021-03" db="EMBL/GenBank/DDBJ databases">
        <title>The complete genome sequence of Acetobacter sp. TBRC 12339.</title>
        <authorList>
            <person name="Charoenyingcharoen P."/>
            <person name="Yukphan P."/>
        </authorList>
    </citation>
    <scope>NUCLEOTIDE SEQUENCE</scope>
    <source>
        <strain evidence="7">TBRC 12339</strain>
    </source>
</reference>
<name>A0A939HQI3_9PROT</name>
<evidence type="ECO:0000256" key="5">
    <source>
        <dbReference type="ARBA" id="ARBA00023163"/>
    </source>
</evidence>
<dbReference type="SMART" id="SM00345">
    <property type="entry name" value="HTH_GNTR"/>
    <property type="match status" value="1"/>
</dbReference>
<evidence type="ECO:0000259" key="6">
    <source>
        <dbReference type="PROSITE" id="PS50949"/>
    </source>
</evidence>
<keyword evidence="4" id="KW-0238">DNA-binding</keyword>
<dbReference type="InterPro" id="IPR015421">
    <property type="entry name" value="PyrdxlP-dep_Trfase_major"/>
</dbReference>
<dbReference type="AlphaFoldDB" id="A0A939HQI3"/>
<dbReference type="SUPFAM" id="SSF53383">
    <property type="entry name" value="PLP-dependent transferases"/>
    <property type="match status" value="1"/>
</dbReference>
<dbReference type="CDD" id="cd00609">
    <property type="entry name" value="AAT_like"/>
    <property type="match status" value="1"/>
</dbReference>
<dbReference type="Proteomes" id="UP000664073">
    <property type="component" value="Unassembled WGS sequence"/>
</dbReference>